<gene>
    <name evidence="1" type="ORF">IC006_0492</name>
    <name evidence="2" type="ORF">IC007_0451</name>
</gene>
<dbReference type="EMBL" id="AP018930">
    <property type="protein sequence ID" value="BBG25946.1"/>
    <property type="molecule type" value="Genomic_DNA"/>
</dbReference>
<proteinExistence type="predicted"/>
<dbReference type="OrthoDB" id="44441at2157"/>
<accession>A0A510E0C6</accession>
<evidence type="ECO:0000313" key="3">
    <source>
        <dbReference type="Proteomes" id="UP000322983"/>
    </source>
</evidence>
<accession>A0A510DSR9</accession>
<reference evidence="4" key="1">
    <citation type="submission" date="2018-09" db="EMBL/GenBank/DDBJ databases">
        <title>Complete Genome Sequencing of Sulfolobus sp. JCM 16834.</title>
        <authorList>
            <person name="Kato S."/>
            <person name="Itoh T."/>
            <person name="Ohkuma M."/>
        </authorList>
    </citation>
    <scope>NUCLEOTIDE SEQUENCE [LARGE SCALE GENOMIC DNA]</scope>
    <source>
        <strain evidence="4">IC-007</strain>
    </source>
</reference>
<sequence>MMIGVQENLSFKNSTRGYVKVSDGSLIFLRVAIINAIPLQSSFGVEFNVNFIVGISSHPSESALNEVKDKPILEPGKQINEGWTSLEIVEKSSSYEEAVYKDGKIGEYLIRAEVEPLMISKNIQFKTPQGPLYAVRWVPKISWSKMGEKLDT</sequence>
<organism evidence="2 4">
    <name type="scientific">Sulfuracidifex tepidarius</name>
    <dbReference type="NCBI Taxonomy" id="1294262"/>
    <lineage>
        <taxon>Archaea</taxon>
        <taxon>Thermoproteota</taxon>
        <taxon>Thermoprotei</taxon>
        <taxon>Sulfolobales</taxon>
        <taxon>Sulfolobaceae</taxon>
        <taxon>Sulfuracidifex</taxon>
    </lineage>
</organism>
<dbReference type="AlphaFoldDB" id="A0A510E0C6"/>
<dbReference type="Proteomes" id="UP000325030">
    <property type="component" value="Chromosome"/>
</dbReference>
<protein>
    <submittedName>
        <fullName evidence="2">Uncharacterized protein</fullName>
    </submittedName>
</protein>
<dbReference type="GeneID" id="41716920"/>
<dbReference type="EMBL" id="AP018929">
    <property type="protein sequence ID" value="BBG23208.1"/>
    <property type="molecule type" value="Genomic_DNA"/>
</dbReference>
<dbReference type="Proteomes" id="UP000322983">
    <property type="component" value="Chromosome"/>
</dbReference>
<dbReference type="RefSeq" id="WP_149528279.1">
    <property type="nucleotide sequence ID" value="NZ_AP018929.1"/>
</dbReference>
<reference evidence="2 3" key="2">
    <citation type="journal article" date="2020" name="Int. J. Syst. Evol. Microbiol.">
        <title>Sulfuracidifex tepidarius gen. nov., sp. nov. and transfer of Sulfolobus metallicus Huber and Stetter 1992 to the genus Sulfuracidifex as Sulfuracidifex metallicus comb. nov.</title>
        <authorList>
            <person name="Itoh T."/>
            <person name="Miura T."/>
            <person name="Sakai H.D."/>
            <person name="Kato S."/>
            <person name="Ohkuma M."/>
            <person name="Takashina T."/>
        </authorList>
    </citation>
    <scope>NUCLEOTIDE SEQUENCE</scope>
    <source>
        <strain evidence="1 3">IC-006</strain>
        <strain evidence="2">IC-007</strain>
    </source>
</reference>
<evidence type="ECO:0000313" key="2">
    <source>
        <dbReference type="EMBL" id="BBG25946.1"/>
    </source>
</evidence>
<evidence type="ECO:0000313" key="1">
    <source>
        <dbReference type="EMBL" id="BBG23208.1"/>
    </source>
</evidence>
<evidence type="ECO:0000313" key="4">
    <source>
        <dbReference type="Proteomes" id="UP000325030"/>
    </source>
</evidence>
<keyword evidence="3" id="KW-1185">Reference proteome</keyword>
<dbReference type="KEGG" id="step:IC006_0492"/>
<name>A0A510E0C6_9CREN</name>